<evidence type="ECO:0008006" key="4">
    <source>
        <dbReference type="Google" id="ProtNLM"/>
    </source>
</evidence>
<reference evidence="2 3" key="1">
    <citation type="submission" date="2023-02" db="EMBL/GenBank/DDBJ databases">
        <title>Devosia chondri sp. nov., isolated from the phycosphere of marine algae.</title>
        <authorList>
            <person name="Kim J.M."/>
            <person name="Lee J.K."/>
            <person name="Choi B.J."/>
            <person name="Bayburt H."/>
            <person name="Jeon C.O."/>
        </authorList>
    </citation>
    <scope>NUCLEOTIDE SEQUENCE [LARGE SCALE GENOMIC DNA]</scope>
    <source>
        <strain evidence="2 3">G2-5</strain>
    </source>
</reference>
<name>A0ABY7YSZ2_9HYPH</name>
<keyword evidence="3" id="KW-1185">Reference proteome</keyword>
<dbReference type="Proteomes" id="UP001222118">
    <property type="component" value="Chromosome"/>
</dbReference>
<protein>
    <recommendedName>
        <fullName evidence="4">Rap1a immunity protein domain-containing protein</fullName>
    </recommendedName>
</protein>
<sequence length="101" mass="10738">MKPGGWSVMALGGLVASFLVLPVLAAPPSAAQKTEFHSVCMGIAHNETLCSCKAEATPRLIDSDFMAVVIASMKGKTLDPKYAVAYNTYVAKSNQICKPNY</sequence>
<accession>A0ABY7YSZ2</accession>
<dbReference type="RefSeq" id="WP_282209981.1">
    <property type="nucleotide sequence ID" value="NZ_CP118247.1"/>
</dbReference>
<keyword evidence="1" id="KW-0732">Signal</keyword>
<evidence type="ECO:0000313" key="2">
    <source>
        <dbReference type="EMBL" id="WDR04460.1"/>
    </source>
</evidence>
<feature type="chain" id="PRO_5045662262" description="Rap1a immunity protein domain-containing protein" evidence="1">
    <location>
        <begin position="26"/>
        <end position="101"/>
    </location>
</feature>
<gene>
    <name evidence="2" type="ORF">PSQ90_08875</name>
</gene>
<dbReference type="EMBL" id="CP118247">
    <property type="protein sequence ID" value="WDR04460.1"/>
    <property type="molecule type" value="Genomic_DNA"/>
</dbReference>
<feature type="signal peptide" evidence="1">
    <location>
        <begin position="1"/>
        <end position="25"/>
    </location>
</feature>
<proteinExistence type="predicted"/>
<evidence type="ECO:0000313" key="3">
    <source>
        <dbReference type="Proteomes" id="UP001222118"/>
    </source>
</evidence>
<organism evidence="2 3">
    <name type="scientific">Devosia rhodophyticola</name>
    <dbReference type="NCBI Taxonomy" id="3026423"/>
    <lineage>
        <taxon>Bacteria</taxon>
        <taxon>Pseudomonadati</taxon>
        <taxon>Pseudomonadota</taxon>
        <taxon>Alphaproteobacteria</taxon>
        <taxon>Hyphomicrobiales</taxon>
        <taxon>Devosiaceae</taxon>
        <taxon>Devosia</taxon>
    </lineage>
</organism>
<evidence type="ECO:0000256" key="1">
    <source>
        <dbReference type="SAM" id="SignalP"/>
    </source>
</evidence>